<keyword evidence="1" id="KW-0472">Membrane</keyword>
<keyword evidence="1" id="KW-1133">Transmembrane helix</keyword>
<dbReference type="KEGG" id="pgi:PG_1302"/>
<gene>
    <name evidence="2" type="ordered locus">PG_1302</name>
</gene>
<dbReference type="eggNOG" id="ENOG50310GM">
    <property type="taxonomic scope" value="Bacteria"/>
</dbReference>
<evidence type="ECO:0000313" key="3">
    <source>
        <dbReference type="Proteomes" id="UP000000588"/>
    </source>
</evidence>
<dbReference type="STRING" id="242619.PG_1302"/>
<name>Q7MV15_PORGI</name>
<proteinExistence type="predicted"/>
<sequence>MGQYGLGSVFRRDFNTKQSKITMKTLIKILVAVAVVVLAYLTVMSIYTPVSFDKIQASRETAIQKKLKNIADYQAAFESMYGRYATADELVSFLANGRVYYVNAEGEYTDDMRDKGMTEAQAARAGLLKRDTVWVAAKDSLLKGIDPNTVLDIPGFAGKKILVEVGSIQQEIGRDTIDVSVFQASVPFVDYLSDQDQIRLKMKINDAEARTNGYAGLRIGSLKEVKNTGNWE</sequence>
<evidence type="ECO:0000313" key="2">
    <source>
        <dbReference type="EMBL" id="AAQ66375.1"/>
    </source>
</evidence>
<accession>Q7MV15</accession>
<evidence type="ECO:0000256" key="1">
    <source>
        <dbReference type="SAM" id="Phobius"/>
    </source>
</evidence>
<keyword evidence="1" id="KW-0812">Transmembrane</keyword>
<protein>
    <submittedName>
        <fullName evidence="2">Uncharacterized protein</fullName>
    </submittedName>
</protein>
<keyword evidence="3" id="KW-1185">Reference proteome</keyword>
<dbReference type="Proteomes" id="UP000000588">
    <property type="component" value="Chromosome"/>
</dbReference>
<organism evidence="2 3">
    <name type="scientific">Porphyromonas gingivalis (strain ATCC BAA-308 / W83)</name>
    <dbReference type="NCBI Taxonomy" id="242619"/>
    <lineage>
        <taxon>Bacteria</taxon>
        <taxon>Pseudomonadati</taxon>
        <taxon>Bacteroidota</taxon>
        <taxon>Bacteroidia</taxon>
        <taxon>Bacteroidales</taxon>
        <taxon>Porphyromonadaceae</taxon>
        <taxon>Porphyromonas</taxon>
    </lineage>
</organism>
<dbReference type="AlphaFoldDB" id="Q7MV15"/>
<dbReference type="EnsemblBacteria" id="AAQ66375">
    <property type="protein sequence ID" value="AAQ66375"/>
    <property type="gene ID" value="PG_1302"/>
</dbReference>
<reference evidence="2 3" key="1">
    <citation type="journal article" date="2003" name="J. Bacteriol.">
        <title>Complete genome sequence of the oral pathogenic bacterium Porphyromonas gingivalis strain W83.</title>
        <authorList>
            <person name="Nelson K."/>
            <person name="Fleishmann R."/>
            <person name="DeBoy R."/>
            <person name="Paulsen I."/>
            <person name="Fouts D."/>
            <person name="Eisen J."/>
            <person name="Daugherty S."/>
            <person name="Dodson R."/>
            <person name="Durkin A."/>
            <person name="Gwinn M."/>
            <person name="Haft D."/>
            <person name="Kolonay J."/>
            <person name="Nelson W."/>
            <person name="White O."/>
            <person name="Mason T."/>
            <person name="Tallon L."/>
            <person name="Gray J."/>
            <person name="Granger D."/>
            <person name="Tettelin H."/>
            <person name="Dong H."/>
            <person name="Galvin J."/>
            <person name="Duncan M."/>
            <person name="Dewhirst F."/>
            <person name="Fraser C."/>
        </authorList>
    </citation>
    <scope>NUCLEOTIDE SEQUENCE [LARGE SCALE GENOMIC DNA]</scope>
    <source>
        <strain evidence="3">ATCC BAA-308 / W83</strain>
    </source>
</reference>
<feature type="transmembrane region" description="Helical" evidence="1">
    <location>
        <begin position="26"/>
        <end position="47"/>
    </location>
</feature>
<dbReference type="EMBL" id="AE015924">
    <property type="protein sequence ID" value="AAQ66375.1"/>
    <property type="molecule type" value="Genomic_DNA"/>
</dbReference>
<dbReference type="HOGENOM" id="CLU_084175_1_0_10"/>